<evidence type="ECO:0000256" key="3">
    <source>
        <dbReference type="ARBA" id="ARBA00023004"/>
    </source>
</evidence>
<evidence type="ECO:0000256" key="4">
    <source>
        <dbReference type="PROSITE-ProRule" id="PRU00433"/>
    </source>
</evidence>
<reference evidence="6" key="1">
    <citation type="submission" date="2012-02" db="EMBL/GenBank/DDBJ databases">
        <title>The complete genome of Solitalea canadensis DSM 3403.</title>
        <authorList>
            <consortium name="US DOE Joint Genome Institute (JGI-PGF)"/>
            <person name="Lucas S."/>
            <person name="Copeland A."/>
            <person name="Lapidus A."/>
            <person name="Glavina del Rio T."/>
            <person name="Dalin E."/>
            <person name="Tice H."/>
            <person name="Bruce D."/>
            <person name="Goodwin L."/>
            <person name="Pitluck S."/>
            <person name="Peters L."/>
            <person name="Ovchinnikova G."/>
            <person name="Lu M."/>
            <person name="Kyrpides N."/>
            <person name="Mavromatis K."/>
            <person name="Ivanova N."/>
            <person name="Brettin T."/>
            <person name="Detter J.C."/>
            <person name="Han C."/>
            <person name="Larimer F."/>
            <person name="Land M."/>
            <person name="Hauser L."/>
            <person name="Markowitz V."/>
            <person name="Cheng J.-F."/>
            <person name="Hugenholtz P."/>
            <person name="Woyke T."/>
            <person name="Wu D."/>
            <person name="Spring S."/>
            <person name="Schroeder M."/>
            <person name="Kopitz M."/>
            <person name="Brambilla E."/>
            <person name="Klenk H.-P."/>
            <person name="Eisen J.A."/>
        </authorList>
    </citation>
    <scope>NUCLEOTIDE SEQUENCE</scope>
    <source>
        <strain evidence="6">DSM 3403</strain>
    </source>
</reference>
<evidence type="ECO:0000313" key="7">
    <source>
        <dbReference type="Proteomes" id="UP000007590"/>
    </source>
</evidence>
<organism evidence="6 7">
    <name type="scientific">Solitalea canadensis (strain ATCC 29591 / DSM 3403 / JCM 21819 / LMG 8368 / NBRC 15130 / NCIMB 12057 / USAM 9D)</name>
    <name type="common">Flexibacter canadensis</name>
    <dbReference type="NCBI Taxonomy" id="929556"/>
    <lineage>
        <taxon>Bacteria</taxon>
        <taxon>Pseudomonadati</taxon>
        <taxon>Bacteroidota</taxon>
        <taxon>Sphingobacteriia</taxon>
        <taxon>Sphingobacteriales</taxon>
        <taxon>Sphingobacteriaceae</taxon>
        <taxon>Solitalea</taxon>
    </lineage>
</organism>
<dbReference type="GO" id="GO:0046872">
    <property type="term" value="F:metal ion binding"/>
    <property type="evidence" value="ECO:0007669"/>
    <property type="project" value="UniProtKB-KW"/>
</dbReference>
<dbReference type="eggNOG" id="COG2010">
    <property type="taxonomic scope" value="Bacteria"/>
</dbReference>
<dbReference type="HOGENOM" id="CLU_131484_0_0_10"/>
<dbReference type="InterPro" id="IPR036909">
    <property type="entry name" value="Cyt_c-like_dom_sf"/>
</dbReference>
<accession>H8KNK2</accession>
<evidence type="ECO:0000256" key="1">
    <source>
        <dbReference type="ARBA" id="ARBA00022617"/>
    </source>
</evidence>
<protein>
    <submittedName>
        <fullName evidence="6">Cytochrome c</fullName>
    </submittedName>
</protein>
<evidence type="ECO:0000256" key="2">
    <source>
        <dbReference type="ARBA" id="ARBA00022723"/>
    </source>
</evidence>
<feature type="domain" description="Cytochrome c" evidence="5">
    <location>
        <begin position="64"/>
        <end position="154"/>
    </location>
</feature>
<dbReference type="Gene3D" id="1.10.760.10">
    <property type="entry name" value="Cytochrome c-like domain"/>
    <property type="match status" value="1"/>
</dbReference>
<dbReference type="PROSITE" id="PS51257">
    <property type="entry name" value="PROKAR_LIPOPROTEIN"/>
    <property type="match status" value="1"/>
</dbReference>
<keyword evidence="7" id="KW-1185">Reference proteome</keyword>
<dbReference type="EMBL" id="CP003349">
    <property type="protein sequence ID" value="AFD08000.1"/>
    <property type="molecule type" value="Genomic_DNA"/>
</dbReference>
<name>H8KNK2_SOLCM</name>
<gene>
    <name evidence="6" type="ordered locus">Solca_2981</name>
</gene>
<proteinExistence type="predicted"/>
<dbReference type="Proteomes" id="UP000007590">
    <property type="component" value="Chromosome"/>
</dbReference>
<dbReference type="SUPFAM" id="SSF46626">
    <property type="entry name" value="Cytochrome c"/>
    <property type="match status" value="1"/>
</dbReference>
<dbReference type="InterPro" id="IPR009056">
    <property type="entry name" value="Cyt_c-like_dom"/>
</dbReference>
<dbReference type="AlphaFoldDB" id="H8KNK2"/>
<dbReference type="KEGG" id="scn:Solca_2981"/>
<dbReference type="GO" id="GO:0009055">
    <property type="term" value="F:electron transfer activity"/>
    <property type="evidence" value="ECO:0007669"/>
    <property type="project" value="InterPro"/>
</dbReference>
<keyword evidence="1 4" id="KW-0349">Heme</keyword>
<sequence length="162" mass="18689">MVMLRNLTNFVFLVAFFYSCGNVSEHNATDDKGKSFYGKDESFYEGIGVGPIKSVQLSDTLNEEWVKKGQTIYQQKCIACHNLTTERLIGPGWKGVTLRRRPEWIMNMVINPDEMVSSDLMAQQMMEEYKTKMLNQHLNEIDARMILEFMRKNDEGLSSSTK</sequence>
<evidence type="ECO:0000259" key="5">
    <source>
        <dbReference type="PROSITE" id="PS51007"/>
    </source>
</evidence>
<dbReference type="GO" id="GO:0020037">
    <property type="term" value="F:heme binding"/>
    <property type="evidence" value="ECO:0007669"/>
    <property type="project" value="InterPro"/>
</dbReference>
<keyword evidence="2 4" id="KW-0479">Metal-binding</keyword>
<dbReference type="STRING" id="929556.Solca_2981"/>
<keyword evidence="3 4" id="KW-0408">Iron</keyword>
<dbReference type="Pfam" id="PF00034">
    <property type="entry name" value="Cytochrom_C"/>
    <property type="match status" value="1"/>
</dbReference>
<dbReference type="PROSITE" id="PS51007">
    <property type="entry name" value="CYTC"/>
    <property type="match status" value="1"/>
</dbReference>
<evidence type="ECO:0000313" key="6">
    <source>
        <dbReference type="EMBL" id="AFD08000.1"/>
    </source>
</evidence>